<accession>A0A517YL22</accession>
<evidence type="ECO:0000313" key="3">
    <source>
        <dbReference type="Proteomes" id="UP000315017"/>
    </source>
</evidence>
<reference evidence="2 3" key="1">
    <citation type="submission" date="2019-02" db="EMBL/GenBank/DDBJ databases">
        <title>Deep-cultivation of Planctomycetes and their phenomic and genomic characterization uncovers novel biology.</title>
        <authorList>
            <person name="Wiegand S."/>
            <person name="Jogler M."/>
            <person name="Boedeker C."/>
            <person name="Pinto D."/>
            <person name="Vollmers J."/>
            <person name="Rivas-Marin E."/>
            <person name="Kohn T."/>
            <person name="Peeters S.H."/>
            <person name="Heuer A."/>
            <person name="Rast P."/>
            <person name="Oberbeckmann S."/>
            <person name="Bunk B."/>
            <person name="Jeske O."/>
            <person name="Meyerdierks A."/>
            <person name="Storesund J.E."/>
            <person name="Kallscheuer N."/>
            <person name="Luecker S."/>
            <person name="Lage O.M."/>
            <person name="Pohl T."/>
            <person name="Merkel B.J."/>
            <person name="Hornburger P."/>
            <person name="Mueller R.-W."/>
            <person name="Bruemmer F."/>
            <person name="Labrenz M."/>
            <person name="Spormann A.M."/>
            <person name="Op den Camp H."/>
            <person name="Overmann J."/>
            <person name="Amann R."/>
            <person name="Jetten M.S.M."/>
            <person name="Mascher T."/>
            <person name="Medema M.H."/>
            <person name="Devos D.P."/>
            <person name="Kaster A.-K."/>
            <person name="Ovreas L."/>
            <person name="Rohde M."/>
            <person name="Galperin M.Y."/>
            <person name="Jogler C."/>
        </authorList>
    </citation>
    <scope>NUCLEOTIDE SEQUENCE [LARGE SCALE GENOMIC DNA]</scope>
    <source>
        <strain evidence="2 3">ETA_A8</strain>
    </source>
</reference>
<evidence type="ECO:0000256" key="1">
    <source>
        <dbReference type="SAM" id="Phobius"/>
    </source>
</evidence>
<keyword evidence="3" id="KW-1185">Reference proteome</keyword>
<dbReference type="KEGG" id="aagg:ETAA8_60570"/>
<name>A0A517YL22_9BACT</name>
<keyword evidence="1" id="KW-0472">Membrane</keyword>
<sequence>MPPTQSGLVGSLVSVVGLVLAGVYLANPGWGVIELLPDNLPGIGNIDEVVATTIFLTCLARLGINILPQRGPTTSERKN</sequence>
<protein>
    <submittedName>
        <fullName evidence="2">Uncharacterized protein</fullName>
    </submittedName>
</protein>
<dbReference type="AlphaFoldDB" id="A0A517YL22"/>
<feature type="transmembrane region" description="Helical" evidence="1">
    <location>
        <begin position="49"/>
        <end position="68"/>
    </location>
</feature>
<gene>
    <name evidence="2" type="ORF">ETAA8_60570</name>
</gene>
<keyword evidence="1" id="KW-1133">Transmembrane helix</keyword>
<organism evidence="2 3">
    <name type="scientific">Anatilimnocola aggregata</name>
    <dbReference type="NCBI Taxonomy" id="2528021"/>
    <lineage>
        <taxon>Bacteria</taxon>
        <taxon>Pseudomonadati</taxon>
        <taxon>Planctomycetota</taxon>
        <taxon>Planctomycetia</taxon>
        <taxon>Pirellulales</taxon>
        <taxon>Pirellulaceae</taxon>
        <taxon>Anatilimnocola</taxon>
    </lineage>
</organism>
<proteinExistence type="predicted"/>
<evidence type="ECO:0000313" key="2">
    <source>
        <dbReference type="EMBL" id="QDU30908.1"/>
    </source>
</evidence>
<dbReference type="EMBL" id="CP036274">
    <property type="protein sequence ID" value="QDU30908.1"/>
    <property type="molecule type" value="Genomic_DNA"/>
</dbReference>
<keyword evidence="1" id="KW-0812">Transmembrane</keyword>
<dbReference type="Proteomes" id="UP000315017">
    <property type="component" value="Chromosome"/>
</dbReference>